<evidence type="ECO:0000313" key="6">
    <source>
        <dbReference type="Proteomes" id="UP000305881"/>
    </source>
</evidence>
<keyword evidence="6" id="KW-1185">Reference proteome</keyword>
<dbReference type="Pfam" id="PF01312">
    <property type="entry name" value="Bac_export_2"/>
    <property type="match status" value="1"/>
</dbReference>
<dbReference type="STRING" id="675511.GCA_000341735_00573"/>
<keyword evidence="5" id="KW-0969">Cilium</keyword>
<dbReference type="Proteomes" id="UP000305881">
    <property type="component" value="Chromosome"/>
</dbReference>
<dbReference type="RefSeq" id="WP_014148097.1">
    <property type="nucleotide sequence ID" value="NZ_CP035467.1"/>
</dbReference>
<comment type="similarity">
    <text evidence="1">Belongs to the type III secretion exporter family.</text>
</comment>
<dbReference type="Gene3D" id="3.40.1690.10">
    <property type="entry name" value="secretion proteins EscU"/>
    <property type="match status" value="1"/>
</dbReference>
<dbReference type="AlphaFoldDB" id="A0A4P9UQW3"/>
<evidence type="ECO:0000256" key="1">
    <source>
        <dbReference type="ARBA" id="ARBA00010690"/>
    </source>
</evidence>
<evidence type="ECO:0000256" key="3">
    <source>
        <dbReference type="ARBA" id="ARBA00023225"/>
    </source>
</evidence>
<keyword evidence="3" id="KW-1006">Bacterial flagellum protein export</keyword>
<dbReference type="KEGG" id="mbur:EQU24_12325"/>
<gene>
    <name evidence="5" type="ORF">EQU24_12325</name>
</gene>
<accession>A0A4P9UQW3</accession>
<dbReference type="InterPro" id="IPR006135">
    <property type="entry name" value="T3SS_substrate_exporter"/>
</dbReference>
<evidence type="ECO:0000256" key="4">
    <source>
        <dbReference type="ARBA" id="ARBA00025078"/>
    </source>
</evidence>
<dbReference type="OrthoDB" id="5244399at2"/>
<name>A0A4P9UQW3_METBY</name>
<dbReference type="GO" id="GO:0005886">
    <property type="term" value="C:plasma membrane"/>
    <property type="evidence" value="ECO:0007669"/>
    <property type="project" value="TreeGrafter"/>
</dbReference>
<proteinExistence type="inferred from homology"/>
<dbReference type="SUPFAM" id="SSF160544">
    <property type="entry name" value="EscU C-terminal domain-like"/>
    <property type="match status" value="1"/>
</dbReference>
<dbReference type="EMBL" id="CP035467">
    <property type="protein sequence ID" value="QCW82940.1"/>
    <property type="molecule type" value="Genomic_DNA"/>
</dbReference>
<dbReference type="PANTHER" id="PTHR30531">
    <property type="entry name" value="FLAGELLAR BIOSYNTHETIC PROTEIN FLHB"/>
    <property type="match status" value="1"/>
</dbReference>
<keyword evidence="5" id="KW-0282">Flagellum</keyword>
<sequence>MAKTYYNADIAVALKYDGKHAPKVTAKGEGLTAEQIMAIADQHGIPLQAEPELARILAQVPLGEEIPRELYIAVAQVIAFAYFLSGKTPENFTNHDD</sequence>
<keyword evidence="3" id="KW-0813">Transport</keyword>
<dbReference type="InterPro" id="IPR029025">
    <property type="entry name" value="T3SS_substrate_exporter_C"/>
</dbReference>
<evidence type="ECO:0000256" key="2">
    <source>
        <dbReference type="ARBA" id="ARBA00021622"/>
    </source>
</evidence>
<comment type="function">
    <text evidence="4">Required for formation of the rod structure in the basal body of the flagellar apparatus. Together with FliI and FliH, may constitute the export apparatus of flagellin.</text>
</comment>
<dbReference type="PANTHER" id="PTHR30531:SF12">
    <property type="entry name" value="FLAGELLAR BIOSYNTHETIC PROTEIN FLHB"/>
    <property type="match status" value="1"/>
</dbReference>
<keyword evidence="3" id="KW-0653">Protein transport</keyword>
<protein>
    <recommendedName>
        <fullName evidence="2">Flagellar biosynthetic protein FlhB</fullName>
    </recommendedName>
</protein>
<dbReference type="GO" id="GO:0009306">
    <property type="term" value="P:protein secretion"/>
    <property type="evidence" value="ECO:0007669"/>
    <property type="project" value="InterPro"/>
</dbReference>
<keyword evidence="5" id="KW-0966">Cell projection</keyword>
<reference evidence="6" key="1">
    <citation type="journal article" date="2019" name="J. Bacteriol.">
        <title>A Mutagenic Screen Identifies a TonB-Dependent Receptor Required for the Lanthanide Metal Switch in the Type I Methanotroph 'Methylotuvimicrobium buryatense' 5GB1C.</title>
        <authorList>
            <person name="Groom J.D."/>
            <person name="Ford S.M."/>
            <person name="Pesesky M.W."/>
            <person name="Lidstrom M.E."/>
        </authorList>
    </citation>
    <scope>NUCLEOTIDE SEQUENCE [LARGE SCALE GENOMIC DNA]</scope>
    <source>
        <strain evidence="6">5GB1C</strain>
    </source>
</reference>
<evidence type="ECO:0000313" key="5">
    <source>
        <dbReference type="EMBL" id="QCW82940.1"/>
    </source>
</evidence>
<organism evidence="5 6">
    <name type="scientific">Methylotuvimicrobium buryatense</name>
    <name type="common">Methylomicrobium buryatense</name>
    <dbReference type="NCBI Taxonomy" id="95641"/>
    <lineage>
        <taxon>Bacteria</taxon>
        <taxon>Pseudomonadati</taxon>
        <taxon>Pseudomonadota</taxon>
        <taxon>Gammaproteobacteria</taxon>
        <taxon>Methylococcales</taxon>
        <taxon>Methylococcaceae</taxon>
        <taxon>Methylotuvimicrobium</taxon>
    </lineage>
</organism>